<keyword evidence="3" id="KW-1185">Reference proteome</keyword>
<dbReference type="NCBIfam" id="NF033484">
    <property type="entry name" value="Stp1_PP2C_phos"/>
    <property type="match status" value="1"/>
</dbReference>
<evidence type="ECO:0000259" key="1">
    <source>
        <dbReference type="PROSITE" id="PS51746"/>
    </source>
</evidence>
<dbReference type="InterPro" id="IPR036457">
    <property type="entry name" value="PPM-type-like_dom_sf"/>
</dbReference>
<dbReference type="SMART" id="SM00331">
    <property type="entry name" value="PP2C_SIG"/>
    <property type="match status" value="1"/>
</dbReference>
<dbReference type="SUPFAM" id="SSF81606">
    <property type="entry name" value="PP2C-like"/>
    <property type="match status" value="1"/>
</dbReference>
<dbReference type="InterPro" id="IPR001932">
    <property type="entry name" value="PPM-type_phosphatase-like_dom"/>
</dbReference>
<dbReference type="SMART" id="SM00332">
    <property type="entry name" value="PP2Cc"/>
    <property type="match status" value="1"/>
</dbReference>
<protein>
    <submittedName>
        <fullName evidence="2">Stp1/IreP family PP2C-type Ser/Thr phosphatase</fullName>
    </submittedName>
</protein>
<dbReference type="PANTHER" id="PTHR13832">
    <property type="entry name" value="PROTEIN PHOSPHATASE 2C"/>
    <property type="match status" value="1"/>
</dbReference>
<dbReference type="Gene3D" id="3.60.40.10">
    <property type="entry name" value="PPM-type phosphatase domain"/>
    <property type="match status" value="1"/>
</dbReference>
<dbReference type="Pfam" id="PF13672">
    <property type="entry name" value="PP2C_2"/>
    <property type="match status" value="1"/>
</dbReference>
<dbReference type="PROSITE" id="PS51746">
    <property type="entry name" value="PPM_2"/>
    <property type="match status" value="1"/>
</dbReference>
<dbReference type="InterPro" id="IPR015655">
    <property type="entry name" value="PP2C"/>
</dbReference>
<name>A0ABV7EWY7_9BURK</name>
<sequence>MTHTVKLEMAAASDVGLIRTHNEDSIAFSAEVSPGCGFAILADGMGGYNAGEVASAMATSIVRDALQHHLQPLRSAQSAPAPIPMPVRHLWLSEAIEAANAAILQAALKEPQYRGMGTTIVVALLRGDLLTLAHVGDSRGYRYRGGRLEQLTRDHSLLQQQIDAGLITPESAPFYHHKNIITRAVGVDHLVQSELHDIPIEPGDIYVLCSDGLSDMLTAAQIGTVLMGCAGGADLDDACKTLIDEANAHGGHDNISVILIKILA</sequence>
<dbReference type="PANTHER" id="PTHR13832:SF827">
    <property type="entry name" value="PROTEIN PHOSPHATASE 1L"/>
    <property type="match status" value="1"/>
</dbReference>
<organism evidence="2 3">
    <name type="scientific">Undibacterium arcticum</name>
    <dbReference type="NCBI Taxonomy" id="1762892"/>
    <lineage>
        <taxon>Bacteria</taxon>
        <taxon>Pseudomonadati</taxon>
        <taxon>Pseudomonadota</taxon>
        <taxon>Betaproteobacteria</taxon>
        <taxon>Burkholderiales</taxon>
        <taxon>Oxalobacteraceae</taxon>
        <taxon>Undibacterium</taxon>
    </lineage>
</organism>
<dbReference type="CDD" id="cd00143">
    <property type="entry name" value="PP2Cc"/>
    <property type="match status" value="1"/>
</dbReference>
<dbReference type="RefSeq" id="WP_390326733.1">
    <property type="nucleotide sequence ID" value="NZ_JBHRTP010000008.1"/>
</dbReference>
<gene>
    <name evidence="2" type="ORF">ACFOFO_04650</name>
</gene>
<proteinExistence type="predicted"/>
<comment type="caution">
    <text evidence="2">The sequence shown here is derived from an EMBL/GenBank/DDBJ whole genome shotgun (WGS) entry which is preliminary data.</text>
</comment>
<dbReference type="EMBL" id="JBHRTP010000008">
    <property type="protein sequence ID" value="MFC3107259.1"/>
    <property type="molecule type" value="Genomic_DNA"/>
</dbReference>
<accession>A0ABV7EWY7</accession>
<dbReference type="Proteomes" id="UP001595530">
    <property type="component" value="Unassembled WGS sequence"/>
</dbReference>
<feature type="domain" description="PPM-type phosphatase" evidence="1">
    <location>
        <begin position="8"/>
        <end position="262"/>
    </location>
</feature>
<reference evidence="3" key="1">
    <citation type="journal article" date="2019" name="Int. J. Syst. Evol. Microbiol.">
        <title>The Global Catalogue of Microorganisms (GCM) 10K type strain sequencing project: providing services to taxonomists for standard genome sequencing and annotation.</title>
        <authorList>
            <consortium name="The Broad Institute Genomics Platform"/>
            <consortium name="The Broad Institute Genome Sequencing Center for Infectious Disease"/>
            <person name="Wu L."/>
            <person name="Ma J."/>
        </authorList>
    </citation>
    <scope>NUCLEOTIDE SEQUENCE [LARGE SCALE GENOMIC DNA]</scope>
    <source>
        <strain evidence="3">KCTC 42986</strain>
    </source>
</reference>
<evidence type="ECO:0000313" key="3">
    <source>
        <dbReference type="Proteomes" id="UP001595530"/>
    </source>
</evidence>
<evidence type="ECO:0000313" key="2">
    <source>
        <dbReference type="EMBL" id="MFC3107259.1"/>
    </source>
</evidence>